<dbReference type="Gene3D" id="3.30.300.30">
    <property type="match status" value="1"/>
</dbReference>
<organism evidence="3 4">
    <name type="scientific">Gordonia malaquae NBRC 108250</name>
    <dbReference type="NCBI Taxonomy" id="1223542"/>
    <lineage>
        <taxon>Bacteria</taxon>
        <taxon>Bacillati</taxon>
        <taxon>Actinomycetota</taxon>
        <taxon>Actinomycetes</taxon>
        <taxon>Mycobacteriales</taxon>
        <taxon>Gordoniaceae</taxon>
        <taxon>Gordonia</taxon>
    </lineage>
</organism>
<dbReference type="AlphaFoldDB" id="M3VHD7"/>
<evidence type="ECO:0000259" key="2">
    <source>
        <dbReference type="Pfam" id="PF13193"/>
    </source>
</evidence>
<feature type="domain" description="AMP-binding enzyme C-terminal" evidence="2">
    <location>
        <begin position="437"/>
        <end position="513"/>
    </location>
</feature>
<dbReference type="PANTHER" id="PTHR43767">
    <property type="entry name" value="LONG-CHAIN-FATTY-ACID--COA LIGASE"/>
    <property type="match status" value="1"/>
</dbReference>
<dbReference type="InterPro" id="IPR020845">
    <property type="entry name" value="AMP-binding_CS"/>
</dbReference>
<dbReference type="InterPro" id="IPR025110">
    <property type="entry name" value="AMP-bd_C"/>
</dbReference>
<dbReference type="Proteomes" id="UP000035009">
    <property type="component" value="Unassembled WGS sequence"/>
</dbReference>
<dbReference type="PROSITE" id="PS00455">
    <property type="entry name" value="AMP_BINDING"/>
    <property type="match status" value="1"/>
</dbReference>
<proteinExistence type="predicted"/>
<gene>
    <name evidence="3" type="ORF">GM1_046_00120</name>
</gene>
<dbReference type="InterPro" id="IPR000873">
    <property type="entry name" value="AMP-dep_synth/lig_dom"/>
</dbReference>
<evidence type="ECO:0000313" key="3">
    <source>
        <dbReference type="EMBL" id="GAC81819.1"/>
    </source>
</evidence>
<dbReference type="Gene3D" id="2.30.38.10">
    <property type="entry name" value="Luciferase, Domain 3"/>
    <property type="match status" value="1"/>
</dbReference>
<dbReference type="GO" id="GO:0016878">
    <property type="term" value="F:acid-thiol ligase activity"/>
    <property type="evidence" value="ECO:0007669"/>
    <property type="project" value="UniProtKB-ARBA"/>
</dbReference>
<evidence type="ECO:0000313" key="4">
    <source>
        <dbReference type="Proteomes" id="UP000035009"/>
    </source>
</evidence>
<dbReference type="STRING" id="410332.SAMN04488550_2548"/>
<dbReference type="eggNOG" id="COG1021">
    <property type="taxonomic scope" value="Bacteria"/>
</dbReference>
<evidence type="ECO:0000259" key="1">
    <source>
        <dbReference type="Pfam" id="PF00501"/>
    </source>
</evidence>
<dbReference type="Pfam" id="PF13193">
    <property type="entry name" value="AMP-binding_C"/>
    <property type="match status" value="1"/>
</dbReference>
<dbReference type="EMBL" id="BAOP01000046">
    <property type="protein sequence ID" value="GAC81819.1"/>
    <property type="molecule type" value="Genomic_DNA"/>
</dbReference>
<feature type="domain" description="AMP-dependent synthetase/ligase" evidence="1">
    <location>
        <begin position="40"/>
        <end position="387"/>
    </location>
</feature>
<protein>
    <submittedName>
        <fullName evidence="3">Putative 2,3-dihydroxybenzoate-AMP ligase</fullName>
    </submittedName>
</protein>
<reference evidence="3 4" key="1">
    <citation type="submission" date="2013-02" db="EMBL/GenBank/DDBJ databases">
        <title>Whole genome shotgun sequence of Gordonia malaquae NBRC 108250.</title>
        <authorList>
            <person name="Yoshida I."/>
            <person name="Hosoyama A."/>
            <person name="Tsuchikane K."/>
            <person name="Ando Y."/>
            <person name="Baba S."/>
            <person name="Ohji S."/>
            <person name="Hamada M."/>
            <person name="Tamura T."/>
            <person name="Yamazoe A."/>
            <person name="Yamazaki S."/>
            <person name="Fujita N."/>
        </authorList>
    </citation>
    <scope>NUCLEOTIDE SEQUENCE [LARGE SCALE GENOMIC DNA]</scope>
    <source>
        <strain evidence="3 4">NBRC 108250</strain>
    </source>
</reference>
<keyword evidence="3" id="KW-0436">Ligase</keyword>
<dbReference type="RefSeq" id="WP_008381877.1">
    <property type="nucleotide sequence ID" value="NZ_BAOP01000046.1"/>
</dbReference>
<dbReference type="InterPro" id="IPR050237">
    <property type="entry name" value="ATP-dep_AMP-bd_enzyme"/>
</dbReference>
<sequence>MTFTSWPSELAEQYRSEGLWCAETFDDVLTARASDPSIADRTAVVDVDRSCTYRELDLRVGRLAAGFSALGIEPGERVLLQMPNAIEFVETVFALFRLGALPVFGLPAHREAELVGIARAADVVAIVHPRVHDRFDHSALAQTVADQVDTVRRLIPIDTLESLHTDPCGHPRSEPESVAFLQLSGGSTGVPKLIPRTHADYLYSVWRSNEVCGVSGDTVYLVVLPVAHNFPMSSPGILGALYAGGTVVLSPSPAPSAAWPLVESERATMVGLVPPLARLWTETAERGTTQDISSLETIQVGGARCPDELARRIGPALGVTLQQVFGMAEGLVCYTRLDDPIDVVTRTQGRPMSPLDQLRLVDDDGAAVAEGPGFLEVQGPYTIRGYWNGAAPASFAPDGWYRTGDVVEITDGGDLVVLGRGGDRINRGGEKVSAEQLEEHLLEHPAVRDVIVVAVADEYLGERTCAYVIAVDSGEPPSLPMLRAFARDRGLADWKLPDSVVVVDGFPETGVGKVSRRRLREILTEQNKPRTVAADER</sequence>
<accession>M3VHD7</accession>
<comment type="caution">
    <text evidence="3">The sequence shown here is derived from an EMBL/GenBank/DDBJ whole genome shotgun (WGS) entry which is preliminary data.</text>
</comment>
<dbReference type="Pfam" id="PF00501">
    <property type="entry name" value="AMP-binding"/>
    <property type="match status" value="1"/>
</dbReference>
<dbReference type="Gene3D" id="3.40.50.980">
    <property type="match status" value="2"/>
</dbReference>
<dbReference type="SUPFAM" id="SSF56801">
    <property type="entry name" value="Acetyl-CoA synthetase-like"/>
    <property type="match status" value="1"/>
</dbReference>
<dbReference type="InterPro" id="IPR045851">
    <property type="entry name" value="AMP-bd_C_sf"/>
</dbReference>
<dbReference type="PANTHER" id="PTHR43767:SF1">
    <property type="entry name" value="NONRIBOSOMAL PEPTIDE SYNTHASE PES1 (EUROFUNG)-RELATED"/>
    <property type="match status" value="1"/>
</dbReference>
<name>M3VHD7_GORML</name>
<dbReference type="OrthoDB" id="9803968at2"/>
<keyword evidence="4" id="KW-1185">Reference proteome</keyword>